<protein>
    <submittedName>
        <fullName evidence="1">Ubiquitin conjugation factor E4</fullName>
    </submittedName>
</protein>
<dbReference type="PANTHER" id="PTHR13931">
    <property type="entry name" value="UBIQUITINATION FACTOR E4"/>
    <property type="match status" value="1"/>
</dbReference>
<dbReference type="AlphaFoldDB" id="A0AAW2P742"/>
<dbReference type="GO" id="GO:0000151">
    <property type="term" value="C:ubiquitin ligase complex"/>
    <property type="evidence" value="ECO:0007669"/>
    <property type="project" value="InterPro"/>
</dbReference>
<reference evidence="1" key="1">
    <citation type="submission" date="2020-06" db="EMBL/GenBank/DDBJ databases">
        <authorList>
            <person name="Li T."/>
            <person name="Hu X."/>
            <person name="Zhang T."/>
            <person name="Song X."/>
            <person name="Zhang H."/>
            <person name="Dai N."/>
            <person name="Sheng W."/>
            <person name="Hou X."/>
            <person name="Wei L."/>
        </authorList>
    </citation>
    <scope>NUCLEOTIDE SEQUENCE</scope>
    <source>
        <strain evidence="1">G02</strain>
        <tissue evidence="1">Leaf</tissue>
    </source>
</reference>
<dbReference type="GO" id="GO:0005737">
    <property type="term" value="C:cytoplasm"/>
    <property type="evidence" value="ECO:0007669"/>
    <property type="project" value="TreeGrafter"/>
</dbReference>
<reference evidence="1" key="2">
    <citation type="journal article" date="2024" name="Plant">
        <title>Genomic evolution and insights into agronomic trait innovations of Sesamum species.</title>
        <authorList>
            <person name="Miao H."/>
            <person name="Wang L."/>
            <person name="Qu L."/>
            <person name="Liu H."/>
            <person name="Sun Y."/>
            <person name="Le M."/>
            <person name="Wang Q."/>
            <person name="Wei S."/>
            <person name="Zheng Y."/>
            <person name="Lin W."/>
            <person name="Duan Y."/>
            <person name="Cao H."/>
            <person name="Xiong S."/>
            <person name="Wang X."/>
            <person name="Wei L."/>
            <person name="Li C."/>
            <person name="Ma Q."/>
            <person name="Ju M."/>
            <person name="Zhao R."/>
            <person name="Li G."/>
            <person name="Mu C."/>
            <person name="Tian Q."/>
            <person name="Mei H."/>
            <person name="Zhang T."/>
            <person name="Gao T."/>
            <person name="Zhang H."/>
        </authorList>
    </citation>
    <scope>NUCLEOTIDE SEQUENCE</scope>
    <source>
        <strain evidence="1">G02</strain>
    </source>
</reference>
<dbReference type="GO" id="GO:0036503">
    <property type="term" value="P:ERAD pathway"/>
    <property type="evidence" value="ECO:0007669"/>
    <property type="project" value="InterPro"/>
</dbReference>
<gene>
    <name evidence="1" type="ORF">Sradi_4232400</name>
</gene>
<dbReference type="GO" id="GO:0034450">
    <property type="term" value="F:ubiquitin-ubiquitin ligase activity"/>
    <property type="evidence" value="ECO:0007669"/>
    <property type="project" value="InterPro"/>
</dbReference>
<organism evidence="1">
    <name type="scientific">Sesamum radiatum</name>
    <name type="common">Black benniseed</name>
    <dbReference type="NCBI Taxonomy" id="300843"/>
    <lineage>
        <taxon>Eukaryota</taxon>
        <taxon>Viridiplantae</taxon>
        <taxon>Streptophyta</taxon>
        <taxon>Embryophyta</taxon>
        <taxon>Tracheophyta</taxon>
        <taxon>Spermatophyta</taxon>
        <taxon>Magnoliopsida</taxon>
        <taxon>eudicotyledons</taxon>
        <taxon>Gunneridae</taxon>
        <taxon>Pentapetalae</taxon>
        <taxon>asterids</taxon>
        <taxon>lamiids</taxon>
        <taxon>Lamiales</taxon>
        <taxon>Pedaliaceae</taxon>
        <taxon>Sesamum</taxon>
    </lineage>
</organism>
<dbReference type="EMBL" id="JACGWJ010000018">
    <property type="protein sequence ID" value="KAL0350832.1"/>
    <property type="molecule type" value="Genomic_DNA"/>
</dbReference>
<dbReference type="PANTHER" id="PTHR13931:SF2">
    <property type="entry name" value="UBIQUITIN CONJUGATION FACTOR E4 B"/>
    <property type="match status" value="1"/>
</dbReference>
<sequence>MSTQKAPRTPAEIEDIILRKIFLVSLVDSMESDSRIVYLEMSAAEILSEGKELKLSRELMERIIIDRLSGNFPAAEPSFQYLLNCYRRAYEEGKKIASMKDKNVRSEMESVVKQAKKLAVSYCRIHLGNPDMFPNNDTNKSNVSPLLPLIFAEVGGNLDGLEGVVVGFRAPLVF</sequence>
<comment type="caution">
    <text evidence="1">The sequence shown here is derived from an EMBL/GenBank/DDBJ whole genome shotgun (WGS) entry which is preliminary data.</text>
</comment>
<proteinExistence type="predicted"/>
<dbReference type="GO" id="GO:0000209">
    <property type="term" value="P:protein polyubiquitination"/>
    <property type="evidence" value="ECO:0007669"/>
    <property type="project" value="TreeGrafter"/>
</dbReference>
<dbReference type="InterPro" id="IPR045132">
    <property type="entry name" value="UBE4"/>
</dbReference>
<accession>A0AAW2P742</accession>
<evidence type="ECO:0000313" key="1">
    <source>
        <dbReference type="EMBL" id="KAL0350832.1"/>
    </source>
</evidence>
<name>A0AAW2P742_SESRA</name>
<dbReference type="GO" id="GO:0005634">
    <property type="term" value="C:nucleus"/>
    <property type="evidence" value="ECO:0007669"/>
    <property type="project" value="TreeGrafter"/>
</dbReference>